<dbReference type="Proteomes" id="UP000239549">
    <property type="component" value="Unassembled WGS sequence"/>
</dbReference>
<protein>
    <submittedName>
        <fullName evidence="1">Uncharacterized protein</fullName>
    </submittedName>
</protein>
<evidence type="ECO:0000313" key="1">
    <source>
        <dbReference type="EMBL" id="GBF33982.1"/>
    </source>
</evidence>
<organism evidence="1 2">
    <name type="scientific">Desulfocucumis palustris</name>
    <dbReference type="NCBI Taxonomy" id="1898651"/>
    <lineage>
        <taxon>Bacteria</taxon>
        <taxon>Bacillati</taxon>
        <taxon>Bacillota</taxon>
        <taxon>Clostridia</taxon>
        <taxon>Eubacteriales</taxon>
        <taxon>Desulfocucumaceae</taxon>
        <taxon>Desulfocucumis</taxon>
    </lineage>
</organism>
<dbReference type="AlphaFoldDB" id="A0A2L2XCY0"/>
<evidence type="ECO:0000313" key="2">
    <source>
        <dbReference type="Proteomes" id="UP000239549"/>
    </source>
</evidence>
<gene>
    <name evidence="1" type="ORF">DCCM_3093</name>
</gene>
<comment type="caution">
    <text evidence="1">The sequence shown here is derived from an EMBL/GenBank/DDBJ whole genome shotgun (WGS) entry which is preliminary data.</text>
</comment>
<sequence length="49" mass="5458">MKGKPIWKPLALRPATKIDLQNWFARCPGINIGIITGTEPKTKITHSSK</sequence>
<proteinExistence type="predicted"/>
<reference evidence="2" key="1">
    <citation type="submission" date="2018-02" db="EMBL/GenBank/DDBJ databases">
        <title>Genome sequence of Desulfocucumis palustris strain NAW-5.</title>
        <authorList>
            <person name="Watanabe M."/>
            <person name="Kojima H."/>
            <person name="Fukui M."/>
        </authorList>
    </citation>
    <scope>NUCLEOTIDE SEQUENCE [LARGE SCALE GENOMIC DNA]</scope>
    <source>
        <strain evidence="2">NAW-5</strain>
    </source>
</reference>
<dbReference type="EMBL" id="BFAV01000125">
    <property type="protein sequence ID" value="GBF33982.1"/>
    <property type="molecule type" value="Genomic_DNA"/>
</dbReference>
<keyword evidence="2" id="KW-1185">Reference proteome</keyword>
<name>A0A2L2XCY0_9FIRM</name>
<accession>A0A2L2XCY0</accession>